<dbReference type="PROSITE" id="PS50003">
    <property type="entry name" value="PH_DOMAIN"/>
    <property type="match status" value="1"/>
</dbReference>
<dbReference type="EMBL" id="MN740852">
    <property type="protein sequence ID" value="QHU15190.1"/>
    <property type="molecule type" value="Genomic_DNA"/>
</dbReference>
<dbReference type="AlphaFoldDB" id="A0A6C0KET8"/>
<dbReference type="SUPFAM" id="SSF50729">
    <property type="entry name" value="PH domain-like"/>
    <property type="match status" value="1"/>
</dbReference>
<dbReference type="InterPro" id="IPR001849">
    <property type="entry name" value="PH_domain"/>
</dbReference>
<sequence>MEGVLSRETDSQTITVNFNNVVEQDGEILGIFYLKVTSKKFFSKWSERFFMLRKNKLIILKRKNNGRPRYSTSKFLKLEKCELSGISMEEDKIIFNVYYKDKRVYKFGTKSMDVFTQLYSTLDRRIYNTKNLLSEDLLDEVPN</sequence>
<reference evidence="2" key="1">
    <citation type="journal article" date="2020" name="Nature">
        <title>Giant virus diversity and host interactions through global metagenomics.</title>
        <authorList>
            <person name="Schulz F."/>
            <person name="Roux S."/>
            <person name="Paez-Espino D."/>
            <person name="Jungbluth S."/>
            <person name="Walsh D.A."/>
            <person name="Denef V.J."/>
            <person name="McMahon K.D."/>
            <person name="Konstantinidis K.T."/>
            <person name="Eloe-Fadrosh E.A."/>
            <person name="Kyrpides N.C."/>
            <person name="Woyke T."/>
        </authorList>
    </citation>
    <scope>NUCLEOTIDE SEQUENCE</scope>
    <source>
        <strain evidence="2">GVMAG-S-1102244-55</strain>
    </source>
</reference>
<proteinExistence type="predicted"/>
<accession>A0A6C0KET8</accession>
<dbReference type="InterPro" id="IPR011993">
    <property type="entry name" value="PH-like_dom_sf"/>
</dbReference>
<evidence type="ECO:0000313" key="2">
    <source>
        <dbReference type="EMBL" id="QHU15190.1"/>
    </source>
</evidence>
<evidence type="ECO:0000259" key="1">
    <source>
        <dbReference type="PROSITE" id="PS50003"/>
    </source>
</evidence>
<feature type="domain" description="PH" evidence="1">
    <location>
        <begin position="25"/>
        <end position="127"/>
    </location>
</feature>
<organism evidence="2">
    <name type="scientific">viral metagenome</name>
    <dbReference type="NCBI Taxonomy" id="1070528"/>
    <lineage>
        <taxon>unclassified sequences</taxon>
        <taxon>metagenomes</taxon>
        <taxon>organismal metagenomes</taxon>
    </lineage>
</organism>
<protein>
    <recommendedName>
        <fullName evidence="1">PH domain-containing protein</fullName>
    </recommendedName>
</protein>
<dbReference type="Pfam" id="PF00169">
    <property type="entry name" value="PH"/>
    <property type="match status" value="1"/>
</dbReference>
<dbReference type="Gene3D" id="2.30.29.30">
    <property type="entry name" value="Pleckstrin-homology domain (PH domain)/Phosphotyrosine-binding domain (PTB)"/>
    <property type="match status" value="1"/>
</dbReference>
<name>A0A6C0KET8_9ZZZZ</name>
<dbReference type="CDD" id="cd00821">
    <property type="entry name" value="PH"/>
    <property type="match status" value="1"/>
</dbReference>